<reference evidence="2 3" key="1">
    <citation type="submission" date="2018-07" db="EMBL/GenBank/DDBJ databases">
        <title>Genomic Encyclopedia of Type Strains, Phase IV (KMG-IV): sequencing the most valuable type-strain genomes for metagenomic binning, comparative biology and taxonomic classification.</title>
        <authorList>
            <person name="Goeker M."/>
        </authorList>
    </citation>
    <scope>NUCLEOTIDE SEQUENCE [LARGE SCALE GENOMIC DNA]</scope>
    <source>
        <strain evidence="2 3">DSM 26725</strain>
    </source>
</reference>
<dbReference type="Proteomes" id="UP000256310">
    <property type="component" value="Unassembled WGS sequence"/>
</dbReference>
<dbReference type="EMBL" id="QRDP01000004">
    <property type="protein sequence ID" value="RED15064.1"/>
    <property type="molecule type" value="Genomic_DNA"/>
</dbReference>
<organism evidence="2 3">
    <name type="scientific">Parasphingopyxis lamellibrachiae</name>
    <dbReference type="NCBI Taxonomy" id="680125"/>
    <lineage>
        <taxon>Bacteria</taxon>
        <taxon>Pseudomonadati</taxon>
        <taxon>Pseudomonadota</taxon>
        <taxon>Alphaproteobacteria</taxon>
        <taxon>Sphingomonadales</taxon>
        <taxon>Sphingomonadaceae</taxon>
        <taxon>Parasphingopyxis</taxon>
    </lineage>
</organism>
<keyword evidence="1" id="KW-0812">Transmembrane</keyword>
<dbReference type="AlphaFoldDB" id="A0A3D9FB48"/>
<evidence type="ECO:0000256" key="1">
    <source>
        <dbReference type="SAM" id="Phobius"/>
    </source>
</evidence>
<feature type="transmembrane region" description="Helical" evidence="1">
    <location>
        <begin position="166"/>
        <end position="183"/>
    </location>
</feature>
<gene>
    <name evidence="2" type="ORF">DFR46_0049</name>
</gene>
<accession>A0A3D9FB48</accession>
<protein>
    <recommendedName>
        <fullName evidence="4">PepSY-associated transmembrane protein</fullName>
    </recommendedName>
</protein>
<dbReference type="RefSeq" id="WP_147297587.1">
    <property type="nucleotide sequence ID" value="NZ_QRDP01000004.1"/>
</dbReference>
<evidence type="ECO:0008006" key="4">
    <source>
        <dbReference type="Google" id="ProtNLM"/>
    </source>
</evidence>
<keyword evidence="1" id="KW-0472">Membrane</keyword>
<dbReference type="OrthoDB" id="7632396at2"/>
<feature type="transmembrane region" description="Helical" evidence="1">
    <location>
        <begin position="12"/>
        <end position="37"/>
    </location>
</feature>
<keyword evidence="3" id="KW-1185">Reference proteome</keyword>
<feature type="transmembrane region" description="Helical" evidence="1">
    <location>
        <begin position="137"/>
        <end position="159"/>
    </location>
</feature>
<evidence type="ECO:0000313" key="2">
    <source>
        <dbReference type="EMBL" id="RED15064.1"/>
    </source>
</evidence>
<comment type="caution">
    <text evidence="2">The sequence shown here is derived from an EMBL/GenBank/DDBJ whole genome shotgun (WGS) entry which is preliminary data.</text>
</comment>
<keyword evidence="1" id="KW-1133">Transmembrane helix</keyword>
<name>A0A3D9FB48_9SPHN</name>
<evidence type="ECO:0000313" key="3">
    <source>
        <dbReference type="Proteomes" id="UP000256310"/>
    </source>
</evidence>
<proteinExistence type="predicted"/>
<sequence length="184" mass="20265">MNKVKLRRTLVNIHLYLAAMLAPAFLLMAITGGLYLAGVQGDSVETDLAAPTGYALEAENPELEAEVRRYISDQNLDIEFDYIRGRGDSFVTRPTSRPHLRVENGEQETSVQLVEPDLLESLTELHKGHGPQIYRTYGIVVGVALFFVVFGGVLVGLLAPAYRRPTILTLAAGSLIFAYLAFWA</sequence>